<protein>
    <submittedName>
        <fullName evidence="4">Isochorismatase hydrolase</fullName>
    </submittedName>
</protein>
<evidence type="ECO:0000313" key="5">
    <source>
        <dbReference type="Proteomes" id="UP000218811"/>
    </source>
</evidence>
<dbReference type="Proteomes" id="UP000218811">
    <property type="component" value="Unassembled WGS sequence"/>
</dbReference>
<dbReference type="InterPro" id="IPR000868">
    <property type="entry name" value="Isochorismatase-like_dom"/>
</dbReference>
<organism evidence="4 5">
    <name type="scientific">Wolfiporia cocos (strain MD-104)</name>
    <name type="common">Brown rot fungus</name>
    <dbReference type="NCBI Taxonomy" id="742152"/>
    <lineage>
        <taxon>Eukaryota</taxon>
        <taxon>Fungi</taxon>
        <taxon>Dikarya</taxon>
        <taxon>Basidiomycota</taxon>
        <taxon>Agaricomycotina</taxon>
        <taxon>Agaricomycetes</taxon>
        <taxon>Polyporales</taxon>
        <taxon>Phaeolaceae</taxon>
        <taxon>Wolfiporia</taxon>
    </lineage>
</organism>
<feature type="domain" description="Isochorismatase-like" evidence="3">
    <location>
        <begin position="31"/>
        <end position="170"/>
    </location>
</feature>
<dbReference type="OMA" id="HATYDRI"/>
<evidence type="ECO:0000313" key="4">
    <source>
        <dbReference type="EMBL" id="PCH42689.1"/>
    </source>
</evidence>
<keyword evidence="2 4" id="KW-0378">Hydrolase</keyword>
<dbReference type="PANTHER" id="PTHR43540:SF1">
    <property type="entry name" value="ISOCHORISMATASE HYDROLASE"/>
    <property type="match status" value="1"/>
</dbReference>
<accession>A0A2H3JUV1</accession>
<dbReference type="STRING" id="742152.A0A2H3JUV1"/>
<reference evidence="4 5" key="1">
    <citation type="journal article" date="2012" name="Science">
        <title>The Paleozoic origin of enzymatic lignin decomposition reconstructed from 31 fungal genomes.</title>
        <authorList>
            <person name="Floudas D."/>
            <person name="Binder M."/>
            <person name="Riley R."/>
            <person name="Barry K."/>
            <person name="Blanchette R.A."/>
            <person name="Henrissat B."/>
            <person name="Martinez A.T."/>
            <person name="Otillar R."/>
            <person name="Spatafora J.W."/>
            <person name="Yadav J.S."/>
            <person name="Aerts A."/>
            <person name="Benoit I."/>
            <person name="Boyd A."/>
            <person name="Carlson A."/>
            <person name="Copeland A."/>
            <person name="Coutinho P.M."/>
            <person name="de Vries R.P."/>
            <person name="Ferreira P."/>
            <person name="Findley K."/>
            <person name="Foster B."/>
            <person name="Gaskell J."/>
            <person name="Glotzer D."/>
            <person name="Gorecki P."/>
            <person name="Heitman J."/>
            <person name="Hesse C."/>
            <person name="Hori C."/>
            <person name="Igarashi K."/>
            <person name="Jurgens J.A."/>
            <person name="Kallen N."/>
            <person name="Kersten P."/>
            <person name="Kohler A."/>
            <person name="Kuees U."/>
            <person name="Kumar T.K.A."/>
            <person name="Kuo A."/>
            <person name="LaButti K."/>
            <person name="Larrondo L.F."/>
            <person name="Lindquist E."/>
            <person name="Ling A."/>
            <person name="Lombard V."/>
            <person name="Lucas S."/>
            <person name="Lundell T."/>
            <person name="Martin R."/>
            <person name="McLaughlin D.J."/>
            <person name="Morgenstern I."/>
            <person name="Morin E."/>
            <person name="Murat C."/>
            <person name="Nagy L.G."/>
            <person name="Nolan M."/>
            <person name="Ohm R.A."/>
            <person name="Patyshakuliyeva A."/>
            <person name="Rokas A."/>
            <person name="Ruiz-Duenas F.J."/>
            <person name="Sabat G."/>
            <person name="Salamov A."/>
            <person name="Samejima M."/>
            <person name="Schmutz J."/>
            <person name="Slot J.C."/>
            <person name="St John F."/>
            <person name="Stenlid J."/>
            <person name="Sun H."/>
            <person name="Sun S."/>
            <person name="Syed K."/>
            <person name="Tsang A."/>
            <person name="Wiebenga A."/>
            <person name="Young D."/>
            <person name="Pisabarro A."/>
            <person name="Eastwood D.C."/>
            <person name="Martin F."/>
            <person name="Cullen D."/>
            <person name="Grigoriev I.V."/>
            <person name="Hibbett D.S."/>
        </authorList>
    </citation>
    <scope>NUCLEOTIDE SEQUENCE [LARGE SCALE GENOMIC DNA]</scope>
    <source>
        <strain evidence="4 5">MD-104</strain>
    </source>
</reference>
<evidence type="ECO:0000259" key="3">
    <source>
        <dbReference type="Pfam" id="PF00857"/>
    </source>
</evidence>
<evidence type="ECO:0000256" key="2">
    <source>
        <dbReference type="ARBA" id="ARBA00022801"/>
    </source>
</evidence>
<dbReference type="GO" id="GO:0016787">
    <property type="term" value="F:hydrolase activity"/>
    <property type="evidence" value="ECO:0007669"/>
    <property type="project" value="UniProtKB-KW"/>
</dbReference>
<dbReference type="PANTHER" id="PTHR43540">
    <property type="entry name" value="PEROXYUREIDOACRYLATE/UREIDOACRYLATE AMIDOHYDROLASE-RELATED"/>
    <property type="match status" value="1"/>
</dbReference>
<dbReference type="Gene3D" id="3.40.50.850">
    <property type="entry name" value="Isochorismatase-like"/>
    <property type="match status" value="1"/>
</dbReference>
<dbReference type="OrthoDB" id="167809at2759"/>
<keyword evidence="5" id="KW-1185">Reference proteome</keyword>
<name>A0A2H3JUV1_WOLCO</name>
<dbReference type="EMBL" id="KB468124">
    <property type="protein sequence ID" value="PCH42689.1"/>
    <property type="molecule type" value="Genomic_DNA"/>
</dbReference>
<comment type="similarity">
    <text evidence="1">Belongs to the isochorismatase family.</text>
</comment>
<dbReference type="AlphaFoldDB" id="A0A2H3JUV1"/>
<dbReference type="SUPFAM" id="SSF52499">
    <property type="entry name" value="Isochorismatase-like hydrolases"/>
    <property type="match status" value="1"/>
</dbReference>
<evidence type="ECO:0000256" key="1">
    <source>
        <dbReference type="ARBA" id="ARBA00006336"/>
    </source>
</evidence>
<sequence length="213" mass="22644">MTNGSSPTPPSSNAVLTDTGKEALLPTPERVLLVLGAQVALLSDAPLGVPAAGTVGSNIMSVLAAARAAPKHERPRIVHVQNSGTSGDPDEPHTPGWALVYTPLPDEYVLDKCKNSAFAGTSLEKHVPCDAELIVIGLQSDFCVRATCSEALARGNEVVLIRGAHATYDRLEVWDGEKTTPADQVAREIEEELEEAGVILLDMEDLPNIFTDR</sequence>
<gene>
    <name evidence="4" type="ORF">WOLCODRAFT_25506</name>
</gene>
<dbReference type="InterPro" id="IPR036380">
    <property type="entry name" value="Isochorismatase-like_sf"/>
</dbReference>
<dbReference type="Pfam" id="PF00857">
    <property type="entry name" value="Isochorismatase"/>
    <property type="match status" value="1"/>
</dbReference>
<proteinExistence type="inferred from homology"/>
<dbReference type="InterPro" id="IPR050272">
    <property type="entry name" value="Isochorismatase-like_hydrls"/>
</dbReference>